<protein>
    <submittedName>
        <fullName evidence="1">Uncharacterized protein</fullName>
    </submittedName>
</protein>
<feature type="non-terminal residue" evidence="1">
    <location>
        <position position="74"/>
    </location>
</feature>
<dbReference type="EMBL" id="WBSZ01002147">
    <property type="protein sequence ID" value="KAB2449647.1"/>
    <property type="molecule type" value="Genomic_DNA"/>
</dbReference>
<name>A0A6L3X7S7_9ENTR</name>
<dbReference type="Proteomes" id="UP000476281">
    <property type="component" value="Unassembled WGS sequence"/>
</dbReference>
<sequence length="74" mass="8447">MARESRLRRDLPVDIDVDAIWRIAEHIGATHKQFRAAYSRALKRTAATLRKKAMADLKDGLAPRSLDPVSYTQR</sequence>
<evidence type="ECO:0000313" key="1">
    <source>
        <dbReference type="EMBL" id="KAB2449647.1"/>
    </source>
</evidence>
<organism evidence="1 2">
    <name type="scientific">Enterobacter hormaechei</name>
    <dbReference type="NCBI Taxonomy" id="158836"/>
    <lineage>
        <taxon>Bacteria</taxon>
        <taxon>Pseudomonadati</taxon>
        <taxon>Pseudomonadota</taxon>
        <taxon>Gammaproteobacteria</taxon>
        <taxon>Enterobacterales</taxon>
        <taxon>Enterobacteriaceae</taxon>
        <taxon>Enterobacter</taxon>
        <taxon>Enterobacter cloacae complex</taxon>
    </lineage>
</organism>
<evidence type="ECO:0000313" key="2">
    <source>
        <dbReference type="Proteomes" id="UP000476281"/>
    </source>
</evidence>
<gene>
    <name evidence="1" type="ORF">F9C29_31665</name>
</gene>
<proteinExistence type="predicted"/>
<comment type="caution">
    <text evidence="1">The sequence shown here is derived from an EMBL/GenBank/DDBJ whole genome shotgun (WGS) entry which is preliminary data.</text>
</comment>
<dbReference type="AlphaFoldDB" id="A0A6L3X7S7"/>
<accession>A0A6L3X7S7</accession>
<reference evidence="1 2" key="1">
    <citation type="submission" date="2019-09" db="EMBL/GenBank/DDBJ databases">
        <title>Reversal of blaTEM antimicrobial resistance by CRISPR-Cas9 in clinical E. coli and other Enterobacteriaceae strains.</title>
        <authorList>
            <person name="Tagliaferri T."/>
            <person name="Guimaraes N."/>
            <person name="Pereira M."/>
            <person name="Felicori L."/>
            <person name="Horz H.-P."/>
            <person name="Santos S."/>
            <person name="Mendes T."/>
        </authorList>
    </citation>
    <scope>NUCLEOTIDE SEQUENCE [LARGE SCALE GENOMIC DNA]</scope>
    <source>
        <strain evidence="1 2">E2_blaTEM_MG</strain>
    </source>
</reference>